<dbReference type="AlphaFoldDB" id="A0AA41QY76"/>
<dbReference type="GO" id="GO:0055085">
    <property type="term" value="P:transmembrane transport"/>
    <property type="evidence" value="ECO:0007669"/>
    <property type="project" value="InterPro"/>
</dbReference>
<sequence>MKRWIVPLVCALAGHLLLFTCDPGRSGPTLQPPARRSVTISLLSPPPAPERTVAPLAAKAPPAIKPMHKIAPPPPPKPAPLPDPAPPPVRAPRPKPPTPAEPPVVPAEPLPTPPPDSSDEAEAPTDHSTTTEKETETATATEEVQQPQPASDAAEVQASVPLYDLNPPPDYPALARRRQYEGTVLLNVRVDIEGNAAEVRISRSSGYAVLDRSAVAAVESWRFEPARRLGRPVEMWVQVPVRFALK</sequence>
<evidence type="ECO:0000256" key="7">
    <source>
        <dbReference type="ARBA" id="ARBA00022927"/>
    </source>
</evidence>
<accession>A0AA41QY76</accession>
<evidence type="ECO:0000313" key="12">
    <source>
        <dbReference type="EMBL" id="MCJ8499157.1"/>
    </source>
</evidence>
<evidence type="ECO:0000256" key="5">
    <source>
        <dbReference type="ARBA" id="ARBA00022519"/>
    </source>
</evidence>
<keyword evidence="7" id="KW-0653">Protein transport</keyword>
<protein>
    <submittedName>
        <fullName evidence="12">Energy transducer TonB</fullName>
    </submittedName>
</protein>
<dbReference type="Gene3D" id="3.30.1150.10">
    <property type="match status" value="1"/>
</dbReference>
<dbReference type="Proteomes" id="UP001165427">
    <property type="component" value="Unassembled WGS sequence"/>
</dbReference>
<evidence type="ECO:0000313" key="13">
    <source>
        <dbReference type="Proteomes" id="UP001165427"/>
    </source>
</evidence>
<dbReference type="InterPro" id="IPR051045">
    <property type="entry name" value="TonB-dependent_transducer"/>
</dbReference>
<evidence type="ECO:0000256" key="2">
    <source>
        <dbReference type="ARBA" id="ARBA00006555"/>
    </source>
</evidence>
<keyword evidence="13" id="KW-1185">Reference proteome</keyword>
<dbReference type="PROSITE" id="PS52015">
    <property type="entry name" value="TONB_CTD"/>
    <property type="match status" value="1"/>
</dbReference>
<proteinExistence type="inferred from homology"/>
<evidence type="ECO:0000256" key="4">
    <source>
        <dbReference type="ARBA" id="ARBA00022475"/>
    </source>
</evidence>
<dbReference type="PANTHER" id="PTHR33446:SF2">
    <property type="entry name" value="PROTEIN TONB"/>
    <property type="match status" value="1"/>
</dbReference>
<feature type="compositionally biased region" description="Pro residues" evidence="10">
    <location>
        <begin position="71"/>
        <end position="116"/>
    </location>
</feature>
<evidence type="ECO:0000256" key="9">
    <source>
        <dbReference type="ARBA" id="ARBA00023136"/>
    </source>
</evidence>
<dbReference type="GO" id="GO:0015031">
    <property type="term" value="P:protein transport"/>
    <property type="evidence" value="ECO:0007669"/>
    <property type="project" value="UniProtKB-KW"/>
</dbReference>
<evidence type="ECO:0000256" key="1">
    <source>
        <dbReference type="ARBA" id="ARBA00004383"/>
    </source>
</evidence>
<evidence type="ECO:0000256" key="10">
    <source>
        <dbReference type="SAM" id="MobiDB-lite"/>
    </source>
</evidence>
<name>A0AA41QY76_9BACT</name>
<dbReference type="RefSeq" id="WP_246902270.1">
    <property type="nucleotide sequence ID" value="NZ_JALJRB010000001.1"/>
</dbReference>
<dbReference type="NCBIfam" id="TIGR01352">
    <property type="entry name" value="tonB_Cterm"/>
    <property type="match status" value="1"/>
</dbReference>
<dbReference type="InterPro" id="IPR037682">
    <property type="entry name" value="TonB_C"/>
</dbReference>
<keyword evidence="3" id="KW-0813">Transport</keyword>
<comment type="subcellular location">
    <subcellularLocation>
        <location evidence="1">Cell inner membrane</location>
        <topology evidence="1">Single-pass membrane protein</topology>
        <orientation evidence="1">Periplasmic side</orientation>
    </subcellularLocation>
</comment>
<feature type="region of interest" description="Disordered" evidence="10">
    <location>
        <begin position="59"/>
        <end position="155"/>
    </location>
</feature>
<gene>
    <name evidence="12" type="ORF">MRX98_01110</name>
</gene>
<dbReference type="EMBL" id="JALJRB010000001">
    <property type="protein sequence ID" value="MCJ8499157.1"/>
    <property type="molecule type" value="Genomic_DNA"/>
</dbReference>
<keyword evidence="8" id="KW-1133">Transmembrane helix</keyword>
<feature type="domain" description="TonB C-terminal" evidence="11">
    <location>
        <begin position="156"/>
        <end position="246"/>
    </location>
</feature>
<dbReference type="SUPFAM" id="SSF74653">
    <property type="entry name" value="TolA/TonB C-terminal domain"/>
    <property type="match status" value="1"/>
</dbReference>
<dbReference type="GO" id="GO:0031992">
    <property type="term" value="F:energy transducer activity"/>
    <property type="evidence" value="ECO:0007669"/>
    <property type="project" value="TreeGrafter"/>
</dbReference>
<dbReference type="InterPro" id="IPR006260">
    <property type="entry name" value="TonB/TolA_C"/>
</dbReference>
<dbReference type="Pfam" id="PF03544">
    <property type="entry name" value="TonB_C"/>
    <property type="match status" value="1"/>
</dbReference>
<comment type="caution">
    <text evidence="12">The sequence shown here is derived from an EMBL/GenBank/DDBJ whole genome shotgun (WGS) entry which is preliminary data.</text>
</comment>
<keyword evidence="4" id="KW-1003">Cell membrane</keyword>
<comment type="similarity">
    <text evidence="2">Belongs to the TonB family.</text>
</comment>
<evidence type="ECO:0000259" key="11">
    <source>
        <dbReference type="PROSITE" id="PS52015"/>
    </source>
</evidence>
<keyword evidence="5" id="KW-0997">Cell inner membrane</keyword>
<keyword evidence="6" id="KW-0812">Transmembrane</keyword>
<evidence type="ECO:0000256" key="8">
    <source>
        <dbReference type="ARBA" id="ARBA00022989"/>
    </source>
</evidence>
<dbReference type="PANTHER" id="PTHR33446">
    <property type="entry name" value="PROTEIN TONB-RELATED"/>
    <property type="match status" value="1"/>
</dbReference>
<evidence type="ECO:0000256" key="3">
    <source>
        <dbReference type="ARBA" id="ARBA00022448"/>
    </source>
</evidence>
<organism evidence="12 13">
    <name type="scientific">Desulfatitalea alkaliphila</name>
    <dbReference type="NCBI Taxonomy" id="2929485"/>
    <lineage>
        <taxon>Bacteria</taxon>
        <taxon>Pseudomonadati</taxon>
        <taxon>Thermodesulfobacteriota</taxon>
        <taxon>Desulfobacteria</taxon>
        <taxon>Desulfobacterales</taxon>
        <taxon>Desulfosarcinaceae</taxon>
        <taxon>Desulfatitalea</taxon>
    </lineage>
</organism>
<keyword evidence="9" id="KW-0472">Membrane</keyword>
<reference evidence="12" key="1">
    <citation type="submission" date="2022-04" db="EMBL/GenBank/DDBJ databases">
        <title>Desulfatitalea alkaliphila sp. nov., a novel anaerobic sulfate-reducing bacterium isolated from terrestrial mud volcano, Taman Peninsula, Russia.</title>
        <authorList>
            <person name="Khomyakova M.A."/>
            <person name="Merkel A.Y."/>
            <person name="Slobodkin A.I."/>
        </authorList>
    </citation>
    <scope>NUCLEOTIDE SEQUENCE</scope>
    <source>
        <strain evidence="12">M08but</strain>
    </source>
</reference>
<dbReference type="GO" id="GO:0098797">
    <property type="term" value="C:plasma membrane protein complex"/>
    <property type="evidence" value="ECO:0007669"/>
    <property type="project" value="TreeGrafter"/>
</dbReference>
<evidence type="ECO:0000256" key="6">
    <source>
        <dbReference type="ARBA" id="ARBA00022692"/>
    </source>
</evidence>